<keyword evidence="5" id="KW-0472">Membrane</keyword>
<sequence>MFGLLQAALLLSTAIASVAVTALPTISVKGAKFFADGRQFFIKGVAYQGTPSDPLVDTTQCQLDAKAMQSIGTNSIRVYHANPLANHDGCMAAFRAAGIYIWLDLDTFNTTIVQTSPTWTREQFFAFAAVMDAFQHYDNLAGFWIGNEVINDPTGSPAAPYVKAAVADMKAYMSSQNYRTIPIGYSAADIAALRPMLQNYLVCGDGAQSIDFFGLNSYEWCGDSTYETSGYANLQRLAAGYPVPIFFSETGCNVPPQRTFGDQVAIFGREMAGTWSGSIIYEWVQETNDYGLVTYPGGQIYSGTPVPVQPDFDTLARVWRGIEMTGVREKDYRATLSAPPCPEASEGWGVDGDVPVPTLGRVVVMAAVAAAASSVKPSASEMAMSTSSGASSISASSSASASLSSTSILPTAPTATTSPQPSLAAAGVAATTTSKAAGSRVVVPVGILWMLGLMI</sequence>
<dbReference type="PANTHER" id="PTHR31468:SF8">
    <property type="entry name" value="1,3-BETA-GLUCANOSYLTRANSFERASE GAS2"/>
    <property type="match status" value="1"/>
</dbReference>
<feature type="chain" id="PRO_5034904914" description="1,3-beta-glucanosyltransferase" evidence="5">
    <location>
        <begin position="23"/>
        <end position="455"/>
    </location>
</feature>
<dbReference type="Proteomes" id="UP000443090">
    <property type="component" value="Unassembled WGS sequence"/>
</dbReference>
<accession>A0A8H8RJQ0</accession>
<organism evidence="6 7">
    <name type="scientific">Lachnellula occidentalis</name>
    <dbReference type="NCBI Taxonomy" id="215460"/>
    <lineage>
        <taxon>Eukaryota</taxon>
        <taxon>Fungi</taxon>
        <taxon>Dikarya</taxon>
        <taxon>Ascomycota</taxon>
        <taxon>Pezizomycotina</taxon>
        <taxon>Leotiomycetes</taxon>
        <taxon>Helotiales</taxon>
        <taxon>Lachnaceae</taxon>
        <taxon>Lachnellula</taxon>
    </lineage>
</organism>
<keyword evidence="5" id="KW-0336">GPI-anchor</keyword>
<comment type="caution">
    <text evidence="6">The sequence shown here is derived from an EMBL/GenBank/DDBJ whole genome shotgun (WGS) entry which is preliminary data.</text>
</comment>
<gene>
    <name evidence="6" type="primary">gas2</name>
    <name evidence="6" type="ORF">LOCC1_G007813</name>
</gene>
<dbReference type="InterPro" id="IPR004886">
    <property type="entry name" value="Glucanosyltransferase"/>
</dbReference>
<dbReference type="Pfam" id="PF03198">
    <property type="entry name" value="Glyco_hydro_72"/>
    <property type="match status" value="1"/>
</dbReference>
<comment type="function">
    <text evidence="5">Splits internally a 1,3-beta-glucan molecule and transfers the newly generated reducing end (the donor) to the non-reducing end of another 1,3-beta-glucan molecule (the acceptor) forming a 1,3-beta linkage, resulting in the elongation of 1,3-beta-glucan chains in the cell wall.</text>
</comment>
<dbReference type="InterPro" id="IPR017853">
    <property type="entry name" value="GH"/>
</dbReference>
<feature type="signal peptide" evidence="5">
    <location>
        <begin position="1"/>
        <end position="22"/>
    </location>
</feature>
<proteinExistence type="inferred from homology"/>
<dbReference type="Gene3D" id="3.20.20.80">
    <property type="entry name" value="Glycosidases"/>
    <property type="match status" value="1"/>
</dbReference>
<protein>
    <recommendedName>
        <fullName evidence="5">1,3-beta-glucanosyltransferase</fullName>
        <ecNumber evidence="5">2.4.1.-</ecNumber>
    </recommendedName>
</protein>
<dbReference type="GO" id="GO:0005886">
    <property type="term" value="C:plasma membrane"/>
    <property type="evidence" value="ECO:0007669"/>
    <property type="project" value="UniProtKB-SubCell"/>
</dbReference>
<dbReference type="GO" id="GO:0071970">
    <property type="term" value="P:fungal-type cell wall (1-&gt;3)-beta-D-glucan biosynthetic process"/>
    <property type="evidence" value="ECO:0007669"/>
    <property type="project" value="TreeGrafter"/>
</dbReference>
<keyword evidence="7" id="KW-1185">Reference proteome</keyword>
<dbReference type="GO" id="GO:0042124">
    <property type="term" value="F:1,3-beta-glucanosyltransferase activity"/>
    <property type="evidence" value="ECO:0007669"/>
    <property type="project" value="TreeGrafter"/>
</dbReference>
<keyword evidence="4" id="KW-0325">Glycoprotein</keyword>
<dbReference type="GO" id="GO:0031505">
    <property type="term" value="P:fungal-type cell wall organization"/>
    <property type="evidence" value="ECO:0007669"/>
    <property type="project" value="TreeGrafter"/>
</dbReference>
<evidence type="ECO:0000256" key="2">
    <source>
        <dbReference type="ARBA" id="ARBA00007528"/>
    </source>
</evidence>
<evidence type="ECO:0000256" key="3">
    <source>
        <dbReference type="ARBA" id="ARBA00022729"/>
    </source>
</evidence>
<dbReference type="OrthoDB" id="421038at2759"/>
<evidence type="ECO:0000313" key="6">
    <source>
        <dbReference type="EMBL" id="TVY35771.1"/>
    </source>
</evidence>
<dbReference type="EC" id="2.4.1.-" evidence="5"/>
<dbReference type="AlphaFoldDB" id="A0A8H8RJQ0"/>
<keyword evidence="5" id="KW-0449">Lipoprotein</keyword>
<reference evidence="6 7" key="1">
    <citation type="submission" date="2018-05" db="EMBL/GenBank/DDBJ databases">
        <title>Genome sequencing and assembly of the regulated plant pathogen Lachnellula willkommii and related sister species for the development of diagnostic species identification markers.</title>
        <authorList>
            <person name="Giroux E."/>
            <person name="Bilodeau G."/>
        </authorList>
    </citation>
    <scope>NUCLEOTIDE SEQUENCE [LARGE SCALE GENOMIC DNA]</scope>
    <source>
        <strain evidence="6 7">CBS 160.35</strain>
    </source>
</reference>
<comment type="similarity">
    <text evidence="2 5">Belongs to the glycosyl hydrolase 72 family.</text>
</comment>
<dbReference type="GO" id="GO:0098552">
    <property type="term" value="C:side of membrane"/>
    <property type="evidence" value="ECO:0007669"/>
    <property type="project" value="UniProtKB-KW"/>
</dbReference>
<name>A0A8H8RJQ0_9HELO</name>
<dbReference type="PANTHER" id="PTHR31468">
    <property type="entry name" value="1,3-BETA-GLUCANOSYLTRANSFERASE GAS1"/>
    <property type="match status" value="1"/>
</dbReference>
<dbReference type="SUPFAM" id="SSF51445">
    <property type="entry name" value="(Trans)glycosidases"/>
    <property type="match status" value="1"/>
</dbReference>
<keyword evidence="5 6" id="KW-0808">Transferase</keyword>
<evidence type="ECO:0000256" key="1">
    <source>
        <dbReference type="ARBA" id="ARBA00004609"/>
    </source>
</evidence>
<evidence type="ECO:0000256" key="5">
    <source>
        <dbReference type="RuleBase" id="RU361209"/>
    </source>
</evidence>
<keyword evidence="3 5" id="KW-0732">Signal</keyword>
<evidence type="ECO:0000313" key="7">
    <source>
        <dbReference type="Proteomes" id="UP000443090"/>
    </source>
</evidence>
<evidence type="ECO:0000256" key="4">
    <source>
        <dbReference type="ARBA" id="ARBA00023180"/>
    </source>
</evidence>
<comment type="subcellular location">
    <subcellularLocation>
        <location evidence="1 5">Cell membrane</location>
        <topology evidence="1 5">Lipid-anchor</topology>
        <topology evidence="1 5">GPI-anchor</topology>
    </subcellularLocation>
</comment>
<dbReference type="EMBL" id="QGMI01000928">
    <property type="protein sequence ID" value="TVY35771.1"/>
    <property type="molecule type" value="Genomic_DNA"/>
</dbReference>